<keyword evidence="4 6" id="KW-1133">Transmembrane helix</keyword>
<dbReference type="GO" id="GO:0005315">
    <property type="term" value="F:phosphate transmembrane transporter activity"/>
    <property type="evidence" value="ECO:0007669"/>
    <property type="project" value="InterPro"/>
</dbReference>
<evidence type="ECO:0000256" key="4">
    <source>
        <dbReference type="ARBA" id="ARBA00022989"/>
    </source>
</evidence>
<dbReference type="Proteomes" id="UP000674234">
    <property type="component" value="Unassembled WGS sequence"/>
</dbReference>
<dbReference type="RefSeq" id="WP_210155526.1">
    <property type="nucleotide sequence ID" value="NZ_JAFCNB010000004.1"/>
</dbReference>
<comment type="subcellular location">
    <subcellularLocation>
        <location evidence="1">Membrane</location>
        <topology evidence="1">Multi-pass membrane protein</topology>
    </subcellularLocation>
</comment>
<dbReference type="Pfam" id="PF01384">
    <property type="entry name" value="PHO4"/>
    <property type="match status" value="1"/>
</dbReference>
<evidence type="ECO:0000256" key="2">
    <source>
        <dbReference type="ARBA" id="ARBA00022448"/>
    </source>
</evidence>
<feature type="transmembrane region" description="Helical" evidence="6">
    <location>
        <begin position="329"/>
        <end position="350"/>
    </location>
</feature>
<evidence type="ECO:0000313" key="8">
    <source>
        <dbReference type="Proteomes" id="UP000674234"/>
    </source>
</evidence>
<dbReference type="GO" id="GO:0016020">
    <property type="term" value="C:membrane"/>
    <property type="evidence" value="ECO:0007669"/>
    <property type="project" value="UniProtKB-SubCell"/>
</dbReference>
<feature type="transmembrane region" description="Helical" evidence="6">
    <location>
        <begin position="243"/>
        <end position="263"/>
    </location>
</feature>
<dbReference type="PANTHER" id="PTHR11101:SF80">
    <property type="entry name" value="PHOSPHATE TRANSPORTER"/>
    <property type="match status" value="1"/>
</dbReference>
<evidence type="ECO:0000256" key="6">
    <source>
        <dbReference type="SAM" id="Phobius"/>
    </source>
</evidence>
<keyword evidence="2" id="KW-0813">Transport</keyword>
<feature type="transmembrane region" description="Helical" evidence="6">
    <location>
        <begin position="42"/>
        <end position="66"/>
    </location>
</feature>
<reference evidence="7" key="1">
    <citation type="submission" date="2021-02" db="EMBL/GenBank/DDBJ databases">
        <title>Draft genome sequence of Microbispora sp. RL4-1S isolated from rice leaves in Thailand.</title>
        <authorList>
            <person name="Muangham S."/>
            <person name="Duangmal K."/>
        </authorList>
    </citation>
    <scope>NUCLEOTIDE SEQUENCE</scope>
    <source>
        <strain evidence="7">RL4-1S</strain>
    </source>
</reference>
<dbReference type="GO" id="GO:0035435">
    <property type="term" value="P:phosphate ion transmembrane transport"/>
    <property type="evidence" value="ECO:0007669"/>
    <property type="project" value="TreeGrafter"/>
</dbReference>
<dbReference type="PANTHER" id="PTHR11101">
    <property type="entry name" value="PHOSPHATE TRANSPORTER"/>
    <property type="match status" value="1"/>
</dbReference>
<keyword evidence="8" id="KW-1185">Reference proteome</keyword>
<dbReference type="EMBL" id="JAFCNB010000004">
    <property type="protein sequence ID" value="MBP2704243.1"/>
    <property type="molecule type" value="Genomic_DNA"/>
</dbReference>
<feature type="transmembrane region" description="Helical" evidence="6">
    <location>
        <begin position="132"/>
        <end position="157"/>
    </location>
</feature>
<name>A0A940WGB2_9ACTN</name>
<evidence type="ECO:0000256" key="5">
    <source>
        <dbReference type="ARBA" id="ARBA00023136"/>
    </source>
</evidence>
<evidence type="ECO:0000256" key="1">
    <source>
        <dbReference type="ARBA" id="ARBA00004141"/>
    </source>
</evidence>
<evidence type="ECO:0000313" key="7">
    <source>
        <dbReference type="EMBL" id="MBP2704243.1"/>
    </source>
</evidence>
<proteinExistence type="predicted"/>
<keyword evidence="3 6" id="KW-0812">Transmembrane</keyword>
<comment type="caution">
    <text evidence="7">The sequence shown here is derived from an EMBL/GenBank/DDBJ whole genome shotgun (WGS) entry which is preliminary data.</text>
</comment>
<accession>A0A940WGB2</accession>
<protein>
    <submittedName>
        <fullName evidence="7">Inorganic phosphate transporter</fullName>
    </submittedName>
</protein>
<feature type="transmembrane region" description="Helical" evidence="6">
    <location>
        <begin position="78"/>
        <end position="99"/>
    </location>
</feature>
<dbReference type="AlphaFoldDB" id="A0A940WGB2"/>
<feature type="transmembrane region" description="Helical" evidence="6">
    <location>
        <begin position="105"/>
        <end position="125"/>
    </location>
</feature>
<evidence type="ECO:0000256" key="3">
    <source>
        <dbReference type="ARBA" id="ARBA00022692"/>
    </source>
</evidence>
<organism evidence="7 8">
    <name type="scientific">Microbispora oryzae</name>
    <dbReference type="NCBI Taxonomy" id="2806554"/>
    <lineage>
        <taxon>Bacteria</taxon>
        <taxon>Bacillati</taxon>
        <taxon>Actinomycetota</taxon>
        <taxon>Actinomycetes</taxon>
        <taxon>Streptosporangiales</taxon>
        <taxon>Streptosporangiaceae</taxon>
        <taxon>Microbispora</taxon>
    </lineage>
</organism>
<sequence length="351" mass="35060">MLLVVFVALLIALSAANGGNDVSKGVATLAGAGATAYRTAVIWGTVTTLAGCLVSLVIAGNMTALFSSGIVAAKPTDGFAIAVLAATGLWVALATWLSLPVSTTHALVGALVGAGIQLAPGAVKWGALPAKVVYPLIASIFVAYLLSMALALVAGFFTRARRSSPAPVPVGSGGLSAEAATARAPHEAPADASDGTASGRVVTAAHWISSGATSFARGLNDTPKLVAVGSFALVPAGMSTNGILFIVAFSMAAGALAVGMRVARRLGEDVVKMSHTEGLRANVTTAVLVGFGAQAGLPMSTTQVSAGAIAGSAGLQLDRIKFKTLRDFLIGWTITPAFAAGVAWLLGLILI</sequence>
<keyword evidence="5 6" id="KW-0472">Membrane</keyword>
<dbReference type="InterPro" id="IPR001204">
    <property type="entry name" value="Phos_transporter"/>
</dbReference>
<gene>
    <name evidence="7" type="ORF">JOL79_10515</name>
</gene>